<comment type="caution">
    <text evidence="3">The sequence shown here is derived from an EMBL/GenBank/DDBJ whole genome shotgun (WGS) entry which is preliminary data.</text>
</comment>
<evidence type="ECO:0000259" key="2">
    <source>
        <dbReference type="Pfam" id="PF02230"/>
    </source>
</evidence>
<dbReference type="OrthoDB" id="2418081at2759"/>
<evidence type="ECO:0000313" key="4">
    <source>
        <dbReference type="Proteomes" id="UP000053573"/>
    </source>
</evidence>
<feature type="region of interest" description="Disordered" evidence="1">
    <location>
        <begin position="13"/>
        <end position="44"/>
    </location>
</feature>
<dbReference type="AlphaFoldDB" id="A0A0H1BDT0"/>
<evidence type="ECO:0000256" key="1">
    <source>
        <dbReference type="SAM" id="MobiDB-lite"/>
    </source>
</evidence>
<dbReference type="EMBL" id="LDEV01002334">
    <property type="protein sequence ID" value="KLJ09495.1"/>
    <property type="molecule type" value="Genomic_DNA"/>
</dbReference>
<feature type="compositionally biased region" description="Low complexity" evidence="1">
    <location>
        <begin position="61"/>
        <end position="80"/>
    </location>
</feature>
<dbReference type="Gene3D" id="3.40.50.1820">
    <property type="entry name" value="alpha/beta hydrolase"/>
    <property type="match status" value="1"/>
</dbReference>
<organism evidence="3 4">
    <name type="scientific">Blastomyces silverae</name>
    <dbReference type="NCBI Taxonomy" id="2060906"/>
    <lineage>
        <taxon>Eukaryota</taxon>
        <taxon>Fungi</taxon>
        <taxon>Dikarya</taxon>
        <taxon>Ascomycota</taxon>
        <taxon>Pezizomycotina</taxon>
        <taxon>Eurotiomycetes</taxon>
        <taxon>Eurotiomycetidae</taxon>
        <taxon>Onygenales</taxon>
        <taxon>Ajellomycetaceae</taxon>
        <taxon>Blastomyces</taxon>
    </lineage>
</organism>
<dbReference type="GO" id="GO:0016787">
    <property type="term" value="F:hydrolase activity"/>
    <property type="evidence" value="ECO:0007669"/>
    <property type="project" value="InterPro"/>
</dbReference>
<feature type="region of interest" description="Disordered" evidence="1">
    <location>
        <begin position="60"/>
        <end position="86"/>
    </location>
</feature>
<reference evidence="4" key="1">
    <citation type="journal article" date="2015" name="PLoS Genet.">
        <title>The dynamic genome and transcriptome of the human fungal pathogen Blastomyces and close relative Emmonsia.</title>
        <authorList>
            <person name="Munoz J.F."/>
            <person name="Gauthier G.M."/>
            <person name="Desjardins C.A."/>
            <person name="Gallo J.E."/>
            <person name="Holder J."/>
            <person name="Sullivan T.D."/>
            <person name="Marty A.J."/>
            <person name="Carmen J.C."/>
            <person name="Chen Z."/>
            <person name="Ding L."/>
            <person name="Gujja S."/>
            <person name="Magrini V."/>
            <person name="Misas E."/>
            <person name="Mitreva M."/>
            <person name="Priest M."/>
            <person name="Saif S."/>
            <person name="Whiston E.A."/>
            <person name="Young S."/>
            <person name="Zeng Q."/>
            <person name="Goldman W.E."/>
            <person name="Mardis E.R."/>
            <person name="Taylor J.W."/>
            <person name="McEwen J.G."/>
            <person name="Clay O.K."/>
            <person name="Klein B.S."/>
            <person name="Cuomo C.A."/>
        </authorList>
    </citation>
    <scope>NUCLEOTIDE SEQUENCE [LARGE SCALE GENOMIC DNA]</scope>
    <source>
        <strain evidence="4">UAMH 139</strain>
    </source>
</reference>
<dbReference type="InterPro" id="IPR029058">
    <property type="entry name" value="AB_hydrolase_fold"/>
</dbReference>
<keyword evidence="4" id="KW-1185">Reference proteome</keyword>
<proteinExistence type="predicted"/>
<dbReference type="InterPro" id="IPR003140">
    <property type="entry name" value="PLipase/COase/thioEstase"/>
</dbReference>
<dbReference type="SUPFAM" id="SSF53474">
    <property type="entry name" value="alpha/beta-Hydrolases"/>
    <property type="match status" value="1"/>
</dbReference>
<dbReference type="STRING" id="2060906.A0A0H1BDT0"/>
<dbReference type="Pfam" id="PF02230">
    <property type="entry name" value="Abhydrolase_2"/>
    <property type="match status" value="1"/>
</dbReference>
<feature type="domain" description="Phospholipase/carboxylesterase/thioesterase" evidence="2">
    <location>
        <begin position="74"/>
        <end position="144"/>
    </location>
</feature>
<evidence type="ECO:0000313" key="3">
    <source>
        <dbReference type="EMBL" id="KLJ09495.1"/>
    </source>
</evidence>
<dbReference type="Proteomes" id="UP000053573">
    <property type="component" value="Unassembled WGS sequence"/>
</dbReference>
<protein>
    <recommendedName>
        <fullName evidence="2">Phospholipase/carboxylesterase/thioesterase domain-containing protein</fullName>
    </recommendedName>
</protein>
<gene>
    <name evidence="3" type="ORF">EMPG_15085</name>
</gene>
<sequence>MSTWLPFQRELVGLVGEEGGEDRGPAVVDEEDEEKDRAPEPDPNLALKAKTWFRENILGIPTTTTTTTTTTGSQSQSQSPVSPPKTPIWIAHGALDEHVLPQFGEDAAKTLEALGWNVTFMLYDDLSHWIMRDELADLAIYLNVVAGVPDEE</sequence>
<name>A0A0H1BDT0_9EURO</name>
<accession>A0A0H1BDT0</accession>